<evidence type="ECO:0000313" key="8">
    <source>
        <dbReference type="Proteomes" id="UP001275436"/>
    </source>
</evidence>
<dbReference type="PIRSF" id="PIRSF001235">
    <property type="entry name" value="Amidase_carbamoylase"/>
    <property type="match status" value="1"/>
</dbReference>
<keyword evidence="5 7" id="KW-0378">Hydrolase</keyword>
<dbReference type="InterPro" id="IPR010158">
    <property type="entry name" value="Amidase_Cbmase"/>
</dbReference>
<dbReference type="GO" id="GO:0016787">
    <property type="term" value="F:hydrolase activity"/>
    <property type="evidence" value="ECO:0007669"/>
    <property type="project" value="UniProtKB-KW"/>
</dbReference>
<dbReference type="Proteomes" id="UP001275436">
    <property type="component" value="Unassembled WGS sequence"/>
</dbReference>
<name>A0ABQ5TQ68_9BACI</name>
<dbReference type="EMBL" id="BSKO01000001">
    <property type="protein sequence ID" value="GLO67994.1"/>
    <property type="molecule type" value="Genomic_DNA"/>
</dbReference>
<comment type="caution">
    <text evidence="7">The sequence shown here is derived from an EMBL/GenBank/DDBJ whole genome shotgun (WGS) entry which is preliminary data.</text>
</comment>
<dbReference type="Gene3D" id="3.30.70.360">
    <property type="match status" value="1"/>
</dbReference>
<proteinExistence type="inferred from homology"/>
<evidence type="ECO:0000256" key="2">
    <source>
        <dbReference type="ARBA" id="ARBA00006153"/>
    </source>
</evidence>
<dbReference type="PANTHER" id="PTHR32494:SF19">
    <property type="entry name" value="ALLANTOATE DEIMINASE-RELATED"/>
    <property type="match status" value="1"/>
</dbReference>
<dbReference type="NCBIfam" id="TIGR01879">
    <property type="entry name" value="hydantase"/>
    <property type="match status" value="1"/>
</dbReference>
<dbReference type="InterPro" id="IPR002933">
    <property type="entry name" value="Peptidase_M20"/>
</dbReference>
<dbReference type="SUPFAM" id="SSF53187">
    <property type="entry name" value="Zn-dependent exopeptidases"/>
    <property type="match status" value="1"/>
</dbReference>
<protein>
    <submittedName>
        <fullName evidence="7">Hydrolase</fullName>
    </submittedName>
</protein>
<evidence type="ECO:0000313" key="7">
    <source>
        <dbReference type="EMBL" id="GLO67994.1"/>
    </source>
</evidence>
<comment type="subunit">
    <text evidence="3">Homodimer.</text>
</comment>
<evidence type="ECO:0000256" key="3">
    <source>
        <dbReference type="ARBA" id="ARBA00011738"/>
    </source>
</evidence>
<accession>A0ABQ5TQ68</accession>
<organism evidence="7 8">
    <name type="scientific">Oceanobacillus kimchii</name>
    <dbReference type="NCBI Taxonomy" id="746691"/>
    <lineage>
        <taxon>Bacteria</taxon>
        <taxon>Bacillati</taxon>
        <taxon>Bacillota</taxon>
        <taxon>Bacilli</taxon>
        <taxon>Bacillales</taxon>
        <taxon>Bacillaceae</taxon>
        <taxon>Oceanobacillus</taxon>
    </lineage>
</organism>
<sequence>MINWLEEKLCALNVTSSMNQSEGFTRLGYSDEEKQAHTQFINIANELGLHTFEDEAGNQWAVWKVEENAPTIGLGSHLDTVYSGGGYDGVAGVLCALAAVKTLKDKQITPKKNIAVICFASEESARFSVSTLGSKAVSGELNKEAIKTISDQDGTTIKQAMEQVGLNWEKVQQAERAESDLEQFLELHIEQGKILEDQGFDIGIVHGIARPIRLSVRCEGMANHTGTTPMNNRQDALVAIAPLINFVEQEALKMNEREGASIVATASVATVKPNAMNMIPGEVELGIDIRSTDNNLKQELYASIYTFCESVEKDRNVKVMITMLVNDASVELDKEMQGKLFAVSKSLGYKTISMDSGAGHDVMNMALKWPSGLIFIPSHKGISHHPDEFTEIKDLANGTKVIAAYLESEVVG</sequence>
<dbReference type="NCBIfam" id="NF006771">
    <property type="entry name" value="PRK09290.1-5"/>
    <property type="match status" value="1"/>
</dbReference>
<dbReference type="SUPFAM" id="SSF55031">
    <property type="entry name" value="Bacterial exopeptidase dimerisation domain"/>
    <property type="match status" value="1"/>
</dbReference>
<gene>
    <name evidence="7" type="ORF">MACH08_37780</name>
</gene>
<dbReference type="CDD" id="cd03884">
    <property type="entry name" value="M20_bAS"/>
    <property type="match status" value="1"/>
</dbReference>
<dbReference type="Gene3D" id="3.40.630.10">
    <property type="entry name" value="Zn peptidases"/>
    <property type="match status" value="1"/>
</dbReference>
<reference evidence="7 8" key="1">
    <citation type="submission" date="2023-02" db="EMBL/GenBank/DDBJ databases">
        <title>Oceanobacillus kimchii IFOP_LL358 isolated form Alexandrium catenella lab strain.</title>
        <authorList>
            <person name="Gajardo G."/>
            <person name="Ueki S."/>
            <person name="Maruyama F."/>
        </authorList>
    </citation>
    <scope>NUCLEOTIDE SEQUENCE [LARGE SCALE GENOMIC DNA]</scope>
    <source>
        <strain evidence="7 8">IFOP_LL358</strain>
    </source>
</reference>
<dbReference type="InterPro" id="IPR036264">
    <property type="entry name" value="Bact_exopeptidase_dim_dom"/>
</dbReference>
<dbReference type="Pfam" id="PF01546">
    <property type="entry name" value="Peptidase_M20"/>
    <property type="match status" value="1"/>
</dbReference>
<dbReference type="RefSeq" id="WP_317958379.1">
    <property type="nucleotide sequence ID" value="NZ_BSKO01000001.1"/>
</dbReference>
<keyword evidence="4" id="KW-0479">Metal-binding</keyword>
<evidence type="ECO:0000256" key="6">
    <source>
        <dbReference type="ARBA" id="ARBA00023211"/>
    </source>
</evidence>
<dbReference type="PANTHER" id="PTHR32494">
    <property type="entry name" value="ALLANTOATE DEIMINASE-RELATED"/>
    <property type="match status" value="1"/>
</dbReference>
<comment type="similarity">
    <text evidence="2">Belongs to the peptidase M20 family.</text>
</comment>
<keyword evidence="8" id="KW-1185">Reference proteome</keyword>
<evidence type="ECO:0000256" key="1">
    <source>
        <dbReference type="ARBA" id="ARBA00001936"/>
    </source>
</evidence>
<evidence type="ECO:0000256" key="5">
    <source>
        <dbReference type="ARBA" id="ARBA00022801"/>
    </source>
</evidence>
<dbReference type="InterPro" id="IPR001261">
    <property type="entry name" value="ArgE/DapE_CS"/>
</dbReference>
<keyword evidence="6" id="KW-0464">Manganese</keyword>
<dbReference type="PROSITE" id="PS00758">
    <property type="entry name" value="ARGE_DAPE_CPG2_1"/>
    <property type="match status" value="1"/>
</dbReference>
<evidence type="ECO:0000256" key="4">
    <source>
        <dbReference type="ARBA" id="ARBA00022723"/>
    </source>
</evidence>
<comment type="cofactor">
    <cofactor evidence="1">
        <name>Mn(2+)</name>
        <dbReference type="ChEBI" id="CHEBI:29035"/>
    </cofactor>
</comment>